<feature type="region of interest" description="Disordered" evidence="1">
    <location>
        <begin position="1"/>
        <end position="26"/>
    </location>
</feature>
<feature type="region of interest" description="Disordered" evidence="1">
    <location>
        <begin position="39"/>
        <end position="60"/>
    </location>
</feature>
<organism evidence="3 4">
    <name type="scientific">Parascardovia denticolens DSM 10105 = JCM 12538</name>
    <dbReference type="NCBI Taxonomy" id="864564"/>
    <lineage>
        <taxon>Bacteria</taxon>
        <taxon>Bacillati</taxon>
        <taxon>Actinomycetota</taxon>
        <taxon>Actinomycetes</taxon>
        <taxon>Bifidobacteriales</taxon>
        <taxon>Bifidobacteriaceae</taxon>
        <taxon>Parascardovia</taxon>
    </lineage>
</organism>
<evidence type="ECO:0000313" key="3">
    <source>
        <dbReference type="EMBL" id="EFT82635.1"/>
    </source>
</evidence>
<evidence type="ECO:0000256" key="1">
    <source>
        <dbReference type="SAM" id="MobiDB-lite"/>
    </source>
</evidence>
<dbReference type="AlphaFoldDB" id="E6K2T1"/>
<dbReference type="KEGG" id="pdo:PSDT_0351"/>
<evidence type="ECO:0000313" key="4">
    <source>
        <dbReference type="Proteomes" id="UP000004946"/>
    </source>
</evidence>
<dbReference type="EMBL" id="AEON01000002">
    <property type="protein sequence ID" value="EFT82635.1"/>
    <property type="molecule type" value="Genomic_DNA"/>
</dbReference>
<dbReference type="RefSeq" id="WP_006290643.1">
    <property type="nucleotide sequence ID" value="NZ_AP012333.1"/>
</dbReference>
<dbReference type="eggNOG" id="COG4850">
    <property type="taxonomic scope" value="Bacteria"/>
</dbReference>
<name>E6K2T1_PARDN</name>
<keyword evidence="4" id="KW-1185">Reference proteome</keyword>
<proteinExistence type="predicted"/>
<reference evidence="3 4" key="1">
    <citation type="submission" date="2010-12" db="EMBL/GenBank/DDBJ databases">
        <authorList>
            <person name="Muzny D."/>
            <person name="Qin X."/>
            <person name="Buhay C."/>
            <person name="Dugan-Rocha S."/>
            <person name="Ding Y."/>
            <person name="Chen G."/>
            <person name="Hawes A."/>
            <person name="Holder M."/>
            <person name="Jhangiani S."/>
            <person name="Johnson A."/>
            <person name="Khan Z."/>
            <person name="Li Z."/>
            <person name="Liu W."/>
            <person name="Liu X."/>
            <person name="Perez L."/>
            <person name="Shen H."/>
            <person name="Wang Q."/>
            <person name="Watt J."/>
            <person name="Xi L."/>
            <person name="Xin Y."/>
            <person name="Zhou J."/>
            <person name="Deng J."/>
            <person name="Jiang H."/>
            <person name="Liu Y."/>
            <person name="Qu J."/>
            <person name="Song X.-Z."/>
            <person name="Zhang L."/>
            <person name="Villasana D."/>
            <person name="Johnson A."/>
            <person name="Liu J."/>
            <person name="Liyanage D."/>
            <person name="Lorensuhewa L."/>
            <person name="Robinson T."/>
            <person name="Song A."/>
            <person name="Song B.-B."/>
            <person name="Dinh H."/>
            <person name="Thornton R."/>
            <person name="Coyle M."/>
            <person name="Francisco L."/>
            <person name="Jackson L."/>
            <person name="Javaid M."/>
            <person name="Korchina V."/>
            <person name="Kovar C."/>
            <person name="Mata R."/>
            <person name="Mathew T."/>
            <person name="Ngo R."/>
            <person name="Nguyen L."/>
            <person name="Nguyen N."/>
            <person name="Okwuonu G."/>
            <person name="Ongeri F."/>
            <person name="Pham C."/>
            <person name="Simmons D."/>
            <person name="Wilczek-Boney K."/>
            <person name="Hale W."/>
            <person name="Jakkamsetti A."/>
            <person name="Pham P."/>
            <person name="Ruth R."/>
            <person name="San Lucas F."/>
            <person name="Warren J."/>
            <person name="Zhang J."/>
            <person name="Zhao Z."/>
            <person name="Zhou C."/>
            <person name="Zhu D."/>
            <person name="Lee S."/>
            <person name="Bess C."/>
            <person name="Blankenburg K."/>
            <person name="Forbes L."/>
            <person name="Fu Q."/>
            <person name="Gubbala S."/>
            <person name="Hirani K."/>
            <person name="Jayaseelan J.C."/>
            <person name="Lara F."/>
            <person name="Munidasa M."/>
            <person name="Palculict T."/>
            <person name="Patil S."/>
            <person name="Pu L.-L."/>
            <person name="Saada N."/>
            <person name="Tang L."/>
            <person name="Weissenberger G."/>
            <person name="Zhu Y."/>
            <person name="Hemphill L."/>
            <person name="Shang Y."/>
            <person name="Youmans B."/>
            <person name="Ayvaz T."/>
            <person name="Ross M."/>
            <person name="Santibanez J."/>
            <person name="Aqrawi P."/>
            <person name="Gross S."/>
            <person name="Joshi V."/>
            <person name="Fowler G."/>
            <person name="Nazareth L."/>
            <person name="Reid J."/>
            <person name="Worley K."/>
            <person name="Petrosino J."/>
            <person name="Highlander S."/>
            <person name="Gibbs R."/>
        </authorList>
    </citation>
    <scope>NUCLEOTIDE SEQUENCE [LARGE SCALE GENOMIC DNA]</scope>
    <source>
        <strain evidence="3 4">DSM 10105</strain>
    </source>
</reference>
<dbReference type="HOGENOM" id="CLU_038931_2_0_11"/>
<dbReference type="InterPro" id="IPR019236">
    <property type="entry name" value="APP1_cat"/>
</dbReference>
<feature type="compositionally biased region" description="Basic and acidic residues" evidence="1">
    <location>
        <begin position="39"/>
        <end position="54"/>
    </location>
</feature>
<comment type="caution">
    <text evidence="3">The sequence shown here is derived from an EMBL/GenBank/DDBJ whole genome shotgun (WGS) entry which is preliminary data.</text>
</comment>
<accession>E6K2T1</accession>
<dbReference type="PATRIC" id="fig|864564.6.peg.385"/>
<dbReference type="PANTHER" id="PTHR28208:SF3">
    <property type="entry name" value="PHOSPHATIDATE PHOSPHATASE APP1"/>
    <property type="match status" value="1"/>
</dbReference>
<dbReference type="Proteomes" id="UP000004946">
    <property type="component" value="Chromosome"/>
</dbReference>
<protein>
    <recommendedName>
        <fullName evidence="2">Phosphatidate phosphatase APP1 catalytic domain-containing protein</fullName>
    </recommendedName>
</protein>
<sequence length="456" mass="51096">MPNSSPLGTEKPQEGQDFRQRLEPASVRKAKLSRLRQDALKTDQEFAQEERAADQEPPADTMETIPIIVKRTETAVDSLSQTERRKDRSFPLQTIRTVVTWGFGFWQTVGRSVARRVGWTPRVAPYVGYGTTKYVRLICRTVLGMKHLAPADTVSLGIRNMLMLPAPRTLVRMKIDDAPVHTAQIGSSELFNPLDGSADLGSNSIVSDAHGYLDLIAKRELTPGEHVASYKVRGRKAVQAPVYIYPADTRVGIISDVDDTILVSQVPSLLKAVYNFFLVSPHSRASVPGMAVFYTKLKELFPRAPFFYLSTSPWNVETTIRSFISRFGFPDGPLLLRDFDPRPKTFIPGGVQHKLEFVEQLMSDFPRMKFILLGDDGQKDPATYARLTRMFPGRILAIGIRQLSRKEAGLSQKFQAPSGATEDLLAEVPIFYGPTGISLMKSMLPYLQKYVEERDK</sequence>
<dbReference type="PANTHER" id="PTHR28208">
    <property type="entry name" value="PHOSPHATIDATE PHOSPHATASE APP1"/>
    <property type="match status" value="1"/>
</dbReference>
<feature type="compositionally biased region" description="Basic and acidic residues" evidence="1">
    <location>
        <begin position="11"/>
        <end position="22"/>
    </location>
</feature>
<feature type="domain" description="Phosphatidate phosphatase APP1 catalytic" evidence="2">
    <location>
        <begin position="251"/>
        <end position="402"/>
    </location>
</feature>
<dbReference type="GO" id="GO:0008195">
    <property type="term" value="F:phosphatidate phosphatase activity"/>
    <property type="evidence" value="ECO:0007669"/>
    <property type="project" value="InterPro"/>
</dbReference>
<gene>
    <name evidence="3" type="ORF">HMPREF0620_1320</name>
</gene>
<evidence type="ECO:0000259" key="2">
    <source>
        <dbReference type="Pfam" id="PF09949"/>
    </source>
</evidence>
<dbReference type="InterPro" id="IPR052935">
    <property type="entry name" value="Mg2+_PAP"/>
</dbReference>
<dbReference type="Pfam" id="PF09949">
    <property type="entry name" value="APP1_cat"/>
    <property type="match status" value="1"/>
</dbReference>